<dbReference type="EMBL" id="GG681723">
    <property type="protein sequence ID" value="EER04284.1"/>
    <property type="molecule type" value="Genomic_DNA"/>
</dbReference>
<dbReference type="InParanoid" id="C5LG29"/>
<reference evidence="2 3" key="1">
    <citation type="submission" date="2008-07" db="EMBL/GenBank/DDBJ databases">
        <authorList>
            <person name="El-Sayed N."/>
            <person name="Caler E."/>
            <person name="Inman J."/>
            <person name="Amedeo P."/>
            <person name="Hass B."/>
            <person name="Wortman J."/>
        </authorList>
    </citation>
    <scope>NUCLEOTIDE SEQUENCE [LARGE SCALE GENOMIC DNA]</scope>
    <source>
        <strain evidence="3">ATCC 50983 / TXsc</strain>
    </source>
</reference>
<feature type="region of interest" description="Disordered" evidence="1">
    <location>
        <begin position="47"/>
        <end position="99"/>
    </location>
</feature>
<evidence type="ECO:0000313" key="3">
    <source>
        <dbReference type="Proteomes" id="UP000007800"/>
    </source>
</evidence>
<name>C5LG29_PERM5</name>
<protein>
    <submittedName>
        <fullName evidence="2">Uncharacterized protein</fullName>
    </submittedName>
</protein>
<organism evidence="3">
    <name type="scientific">Perkinsus marinus (strain ATCC 50983 / TXsc)</name>
    <dbReference type="NCBI Taxonomy" id="423536"/>
    <lineage>
        <taxon>Eukaryota</taxon>
        <taxon>Sar</taxon>
        <taxon>Alveolata</taxon>
        <taxon>Perkinsozoa</taxon>
        <taxon>Perkinsea</taxon>
        <taxon>Perkinsida</taxon>
        <taxon>Perkinsidae</taxon>
        <taxon>Perkinsus</taxon>
    </lineage>
</organism>
<evidence type="ECO:0000256" key="1">
    <source>
        <dbReference type="SAM" id="MobiDB-lite"/>
    </source>
</evidence>
<dbReference type="AlphaFoldDB" id="C5LG29"/>
<accession>C5LG29</accession>
<sequence>MQPVGFEPESLPLVGYAAENGMSDMQFIVSNRFIIMDTAYYNRPVEAKLDKAPRRDPPTPRKEQVHTELRHPTTKQVDNYKKEGVLGDAVGARKRLENQ</sequence>
<evidence type="ECO:0000313" key="2">
    <source>
        <dbReference type="EMBL" id="EER04284.1"/>
    </source>
</evidence>
<feature type="compositionally biased region" description="Basic and acidic residues" evidence="1">
    <location>
        <begin position="47"/>
        <end position="71"/>
    </location>
</feature>
<dbReference type="RefSeq" id="XP_002772468.1">
    <property type="nucleotide sequence ID" value="XM_002772422.1"/>
</dbReference>
<keyword evidence="3" id="KW-1185">Reference proteome</keyword>
<gene>
    <name evidence="2" type="ORF">Pmar_PMAR021789</name>
</gene>
<proteinExistence type="predicted"/>
<dbReference type="Proteomes" id="UP000007800">
    <property type="component" value="Unassembled WGS sequence"/>
</dbReference>
<dbReference type="GeneID" id="9045882"/>